<dbReference type="PANTHER" id="PTHR35101">
    <property type="entry name" value="OS02G0162600 PROTEIN"/>
    <property type="match status" value="1"/>
</dbReference>
<keyword evidence="2" id="KW-1185">Reference proteome</keyword>
<comment type="caution">
    <text evidence="1">The sequence shown here is derived from an EMBL/GenBank/DDBJ whole genome shotgun (WGS) entry which is preliminary data.</text>
</comment>
<gene>
    <name evidence="1" type="ORF">V6N11_064010</name>
</gene>
<dbReference type="EMBL" id="JBBPBN010000056">
    <property type="protein sequence ID" value="KAK8989588.1"/>
    <property type="molecule type" value="Genomic_DNA"/>
</dbReference>
<dbReference type="PANTHER" id="PTHR35101:SF12">
    <property type="entry name" value="OS02G0162600 PROTEIN"/>
    <property type="match status" value="1"/>
</dbReference>
<dbReference type="Proteomes" id="UP001396334">
    <property type="component" value="Unassembled WGS sequence"/>
</dbReference>
<reference evidence="1 2" key="1">
    <citation type="journal article" date="2024" name="G3 (Bethesda)">
        <title>Genome assembly of Hibiscus sabdariffa L. provides insights into metabolisms of medicinal natural products.</title>
        <authorList>
            <person name="Kim T."/>
        </authorList>
    </citation>
    <scope>NUCLEOTIDE SEQUENCE [LARGE SCALE GENOMIC DNA]</scope>
    <source>
        <strain evidence="1">TK-2024</strain>
        <tissue evidence="1">Old leaves</tissue>
    </source>
</reference>
<protein>
    <submittedName>
        <fullName evidence="1">Uncharacterized protein</fullName>
    </submittedName>
</protein>
<proteinExistence type="predicted"/>
<name>A0ABR2PMC6_9ROSI</name>
<organism evidence="1 2">
    <name type="scientific">Hibiscus sabdariffa</name>
    <name type="common">roselle</name>
    <dbReference type="NCBI Taxonomy" id="183260"/>
    <lineage>
        <taxon>Eukaryota</taxon>
        <taxon>Viridiplantae</taxon>
        <taxon>Streptophyta</taxon>
        <taxon>Embryophyta</taxon>
        <taxon>Tracheophyta</taxon>
        <taxon>Spermatophyta</taxon>
        <taxon>Magnoliopsida</taxon>
        <taxon>eudicotyledons</taxon>
        <taxon>Gunneridae</taxon>
        <taxon>Pentapetalae</taxon>
        <taxon>rosids</taxon>
        <taxon>malvids</taxon>
        <taxon>Malvales</taxon>
        <taxon>Malvaceae</taxon>
        <taxon>Malvoideae</taxon>
        <taxon>Hibiscus</taxon>
    </lineage>
</organism>
<accession>A0ABR2PMC6</accession>
<sequence length="107" mass="11991">MSKSKWRHQEKYSLTDMANSRIHRFISEVAPPRFATVMRQRTWTMLETICEEDRDGSYTVDTSIPAAGGGGGSSSSATTVTAHSTYFIPELQELEIFIIDSNVQLCN</sequence>
<evidence type="ECO:0000313" key="2">
    <source>
        <dbReference type="Proteomes" id="UP001396334"/>
    </source>
</evidence>
<evidence type="ECO:0000313" key="1">
    <source>
        <dbReference type="EMBL" id="KAK8989588.1"/>
    </source>
</evidence>